<evidence type="ECO:0000313" key="2">
    <source>
        <dbReference type="EMBL" id="ONK71783.1"/>
    </source>
</evidence>
<keyword evidence="3" id="KW-1185">Reference proteome</keyword>
<dbReference type="Proteomes" id="UP000243459">
    <property type="component" value="Chromosome 4"/>
</dbReference>
<evidence type="ECO:0000313" key="3">
    <source>
        <dbReference type="Proteomes" id="UP000243459"/>
    </source>
</evidence>
<dbReference type="Gramene" id="ONK71783">
    <property type="protein sequence ID" value="ONK71783"/>
    <property type="gene ID" value="A4U43_C04F12340"/>
</dbReference>
<sequence>MDCIHGREDKENRPQTHASSLKFAAFVEAHHRHRQRSPPPSKFTAASVGSRRLSSSSSRSTRRIVRSSCRNISRSLVYRFYYDFGLVEVNVSNEESERRFYKSKNGSQKEVNIETSKEAGKGVVPAAGASVAKPEAPVSGNKSETEKPAPVAKADDSASPLPPKAIEVAPDNEFEKRIRPEVIPASLHWKSFVYTGCKDISDYNFC</sequence>
<feature type="region of interest" description="Disordered" evidence="1">
    <location>
        <begin position="126"/>
        <end position="166"/>
    </location>
</feature>
<reference evidence="3" key="1">
    <citation type="journal article" date="2017" name="Nat. Commun.">
        <title>The asparagus genome sheds light on the origin and evolution of a young Y chromosome.</title>
        <authorList>
            <person name="Harkess A."/>
            <person name="Zhou J."/>
            <person name="Xu C."/>
            <person name="Bowers J.E."/>
            <person name="Van der Hulst R."/>
            <person name="Ayyampalayam S."/>
            <person name="Mercati F."/>
            <person name="Riccardi P."/>
            <person name="McKain M.R."/>
            <person name="Kakrana A."/>
            <person name="Tang H."/>
            <person name="Ray J."/>
            <person name="Groenendijk J."/>
            <person name="Arikit S."/>
            <person name="Mathioni S.M."/>
            <person name="Nakano M."/>
            <person name="Shan H."/>
            <person name="Telgmann-Rauber A."/>
            <person name="Kanno A."/>
            <person name="Yue Z."/>
            <person name="Chen H."/>
            <person name="Li W."/>
            <person name="Chen Y."/>
            <person name="Xu X."/>
            <person name="Zhang Y."/>
            <person name="Luo S."/>
            <person name="Chen H."/>
            <person name="Gao J."/>
            <person name="Mao Z."/>
            <person name="Pires J.C."/>
            <person name="Luo M."/>
            <person name="Kudrna D."/>
            <person name="Wing R.A."/>
            <person name="Meyers B.C."/>
            <person name="Yi K."/>
            <person name="Kong H."/>
            <person name="Lavrijsen P."/>
            <person name="Sunseri F."/>
            <person name="Falavigna A."/>
            <person name="Ye Y."/>
            <person name="Leebens-Mack J.H."/>
            <person name="Chen G."/>
        </authorList>
    </citation>
    <scope>NUCLEOTIDE SEQUENCE [LARGE SCALE GENOMIC DNA]</scope>
    <source>
        <strain evidence="3">cv. DH0086</strain>
    </source>
</reference>
<gene>
    <name evidence="2" type="ORF">A4U43_C04F12340</name>
</gene>
<organism evidence="2 3">
    <name type="scientific">Asparagus officinalis</name>
    <name type="common">Garden asparagus</name>
    <dbReference type="NCBI Taxonomy" id="4686"/>
    <lineage>
        <taxon>Eukaryota</taxon>
        <taxon>Viridiplantae</taxon>
        <taxon>Streptophyta</taxon>
        <taxon>Embryophyta</taxon>
        <taxon>Tracheophyta</taxon>
        <taxon>Spermatophyta</taxon>
        <taxon>Magnoliopsida</taxon>
        <taxon>Liliopsida</taxon>
        <taxon>Asparagales</taxon>
        <taxon>Asparagaceae</taxon>
        <taxon>Asparagoideae</taxon>
        <taxon>Asparagus</taxon>
    </lineage>
</organism>
<protein>
    <submittedName>
        <fullName evidence="2">Uncharacterized protein</fullName>
    </submittedName>
</protein>
<feature type="compositionally biased region" description="Low complexity" evidence="1">
    <location>
        <begin position="47"/>
        <end position="59"/>
    </location>
</feature>
<proteinExistence type="predicted"/>
<evidence type="ECO:0000256" key="1">
    <source>
        <dbReference type="SAM" id="MobiDB-lite"/>
    </source>
</evidence>
<dbReference type="AlphaFoldDB" id="A0A5P1F237"/>
<name>A0A5P1F237_ASPOF</name>
<feature type="region of interest" description="Disordered" evidence="1">
    <location>
        <begin position="27"/>
        <end position="63"/>
    </location>
</feature>
<accession>A0A5P1F237</accession>
<dbReference type="EMBL" id="CM007384">
    <property type="protein sequence ID" value="ONK71783.1"/>
    <property type="molecule type" value="Genomic_DNA"/>
</dbReference>